<organism evidence="1 2">
    <name type="scientific">Phytophthora pseudosyringae</name>
    <dbReference type="NCBI Taxonomy" id="221518"/>
    <lineage>
        <taxon>Eukaryota</taxon>
        <taxon>Sar</taxon>
        <taxon>Stramenopiles</taxon>
        <taxon>Oomycota</taxon>
        <taxon>Peronosporomycetes</taxon>
        <taxon>Peronosporales</taxon>
        <taxon>Peronosporaceae</taxon>
        <taxon>Phytophthora</taxon>
    </lineage>
</organism>
<sequence length="554" mass="62093">MDIQVPVRVYFTTDEDMVDPAKQLDSSLEAVGRAQQIIEGGWRLHRLRSRRASVPAGAIRCTLVLEPMVADFTEFEISATMVAVMHTLVQNNVAFGRIQALDLDLHSELAANGRAAKMVLGELVRCLFDSTRRDQVDPIHFGTSSQAVNEPSELHQVRTMSLYCESTVEALVFEAVCSALAVCQTTTKLHLRLNMDPRSTSDHPEELLFGSPRGKLVERDATLKRGSRIRWQSDIRTQPRNGYRDLIFSSALPFVRTFSDDGESLWVNVLIPGYGRCQVQRDALEFEAPSSNSSLRGLKSLSIEFYADTTPDSTGLLIFVNAVGRYLTTLSLEGPRTVLNENDIIGACPNLEELTLCGRLADVHLDFKRYRANAEPIPSLDCHWDNLQALSKDLGASPNPLMIVVSRLRVRLDDQLGRWNSGGYNPDTFEQDVSALVTMLARNRYLEYFEVFVPPVQHDEYIDRFRKHHLKPIHKPRKLPLETKIAFLSAMAAQATTAKKARFSSLQLGAGGCDLKQDIGSRIFSLAARPVLRQVYFRSEGIRWGIMSARNAMI</sequence>
<gene>
    <name evidence="1" type="ORF">PHYPSEUDO_015099</name>
</gene>
<dbReference type="AlphaFoldDB" id="A0A8T1W4B3"/>
<comment type="caution">
    <text evidence="1">The sequence shown here is derived from an EMBL/GenBank/DDBJ whole genome shotgun (WGS) entry which is preliminary data.</text>
</comment>
<dbReference type="EMBL" id="JAGDFM010000090">
    <property type="protein sequence ID" value="KAG7386894.1"/>
    <property type="molecule type" value="Genomic_DNA"/>
</dbReference>
<proteinExistence type="predicted"/>
<evidence type="ECO:0000313" key="2">
    <source>
        <dbReference type="Proteomes" id="UP000694044"/>
    </source>
</evidence>
<accession>A0A8T1W4B3</accession>
<reference evidence="1" key="1">
    <citation type="submission" date="2021-02" db="EMBL/GenBank/DDBJ databases">
        <authorList>
            <person name="Palmer J.M."/>
        </authorList>
    </citation>
    <scope>NUCLEOTIDE SEQUENCE</scope>
    <source>
        <strain evidence="1">SCRP734</strain>
    </source>
</reference>
<dbReference type="OrthoDB" id="93741at2759"/>
<keyword evidence="2" id="KW-1185">Reference proteome</keyword>
<dbReference type="Proteomes" id="UP000694044">
    <property type="component" value="Unassembled WGS sequence"/>
</dbReference>
<name>A0A8T1W4B3_9STRA</name>
<evidence type="ECO:0000313" key="1">
    <source>
        <dbReference type="EMBL" id="KAG7386894.1"/>
    </source>
</evidence>
<protein>
    <submittedName>
        <fullName evidence="1">Uncharacterized protein</fullName>
    </submittedName>
</protein>